<dbReference type="AlphaFoldDB" id="A0A1T4MY55"/>
<evidence type="ECO:0000256" key="5">
    <source>
        <dbReference type="PIRSR" id="PIRSR004869-50"/>
    </source>
</evidence>
<dbReference type="InterPro" id="IPR013785">
    <property type="entry name" value="Aldolase_TIM"/>
</dbReference>
<dbReference type="SUPFAM" id="SSF102114">
    <property type="entry name" value="Radical SAM enzymes"/>
    <property type="match status" value="1"/>
</dbReference>
<dbReference type="OrthoDB" id="9781783at2"/>
<organism evidence="7 8">
    <name type="scientific">Carboxydocella sporoproducens DSM 16521</name>
    <dbReference type="NCBI Taxonomy" id="1121270"/>
    <lineage>
        <taxon>Bacteria</taxon>
        <taxon>Bacillati</taxon>
        <taxon>Bacillota</taxon>
        <taxon>Clostridia</taxon>
        <taxon>Eubacteriales</taxon>
        <taxon>Clostridiales Family XVI. Incertae Sedis</taxon>
        <taxon>Carboxydocella</taxon>
    </lineage>
</organism>
<evidence type="ECO:0000256" key="3">
    <source>
        <dbReference type="ARBA" id="ARBA00023004"/>
    </source>
</evidence>
<sequence length="301" mass="32936">MDIALSYRQLHASGQLAERAEKAWAALASCHLCPRHCGVNRLEGQKGYCRSDARALVASYSPHFGEEEVLVGQGGSGTIFFSNCNLRCIFCQNCDISQADAGEEVSSSELAEIMLYLQKQGCVNINFVSPSHFVATILEAVELAAARGLTIPLVYNSGGYDEVSALRLLAGVVDIYLPDLKFVSPAVSRRLADAKDYFAVARKAIKEMHRQVGDLEVDGQGLARRGLIVRHLVLPEDLAGTRAVVEFLAQEISPHTAINIMGQYYPAFQARQEPALRRRITGTELAQARQWALDLGLCLID</sequence>
<name>A0A1T4MY55_9FIRM</name>
<dbReference type="Proteomes" id="UP000189933">
    <property type="component" value="Unassembled WGS sequence"/>
</dbReference>
<keyword evidence="7" id="KW-0456">Lyase</keyword>
<reference evidence="8" key="1">
    <citation type="submission" date="2017-02" db="EMBL/GenBank/DDBJ databases">
        <authorList>
            <person name="Varghese N."/>
            <person name="Submissions S."/>
        </authorList>
    </citation>
    <scope>NUCLEOTIDE SEQUENCE [LARGE SCALE GENOMIC DNA]</scope>
    <source>
        <strain evidence="8">DSM 16521</strain>
    </source>
</reference>
<dbReference type="SFLD" id="SFLDG01099">
    <property type="entry name" value="Uncharacterised_Radical_SAM_Su"/>
    <property type="match status" value="1"/>
</dbReference>
<feature type="domain" description="Radical SAM core" evidence="6">
    <location>
        <begin position="79"/>
        <end position="210"/>
    </location>
</feature>
<protein>
    <submittedName>
        <fullName evidence="7">Putative pyruvate formate lyase activating enzyme</fullName>
    </submittedName>
</protein>
<dbReference type="InterPro" id="IPR058240">
    <property type="entry name" value="rSAM_sf"/>
</dbReference>
<feature type="binding site" evidence="5">
    <location>
        <position position="84"/>
    </location>
    <ligand>
        <name>[4Fe-4S] cluster</name>
        <dbReference type="ChEBI" id="CHEBI:49883"/>
        <note>4Fe-4S-S-AdoMet</note>
    </ligand>
</feature>
<dbReference type="PANTHER" id="PTHR43075">
    <property type="entry name" value="FORMATE LYASE ACTIVATING ENZYME, PUTATIVE (AFU_ORTHOLOGUE AFUA_2G15630)-RELATED"/>
    <property type="match status" value="1"/>
</dbReference>
<dbReference type="SFLD" id="SFLDS00029">
    <property type="entry name" value="Radical_SAM"/>
    <property type="match status" value="1"/>
</dbReference>
<evidence type="ECO:0000313" key="8">
    <source>
        <dbReference type="Proteomes" id="UP000189933"/>
    </source>
</evidence>
<keyword evidence="2 5" id="KW-0479">Metal-binding</keyword>
<comment type="cofactor">
    <cofactor evidence="5">
        <name>[4Fe-4S] cluster</name>
        <dbReference type="ChEBI" id="CHEBI:49883"/>
    </cofactor>
    <text evidence="5">Binds 1 [4Fe-4S] cluster. The cluster is coordinated with 3 cysteines and an exchangeable S-adenosyl-L-methionine.</text>
</comment>
<gene>
    <name evidence="7" type="ORF">SAMN02745885_00764</name>
</gene>
<dbReference type="PIRSF" id="PIRSF004869">
    <property type="entry name" value="PflX_prd"/>
    <property type="match status" value="1"/>
</dbReference>
<evidence type="ECO:0000259" key="6">
    <source>
        <dbReference type="Pfam" id="PF04055"/>
    </source>
</evidence>
<evidence type="ECO:0000256" key="4">
    <source>
        <dbReference type="ARBA" id="ARBA00023014"/>
    </source>
</evidence>
<evidence type="ECO:0000256" key="2">
    <source>
        <dbReference type="ARBA" id="ARBA00022723"/>
    </source>
</evidence>
<feature type="binding site" evidence="5">
    <location>
        <position position="88"/>
    </location>
    <ligand>
        <name>[4Fe-4S] cluster</name>
        <dbReference type="ChEBI" id="CHEBI:49883"/>
        <note>4Fe-4S-S-AdoMet</note>
    </ligand>
</feature>
<dbReference type="RefSeq" id="WP_078664866.1">
    <property type="nucleotide sequence ID" value="NZ_FUXM01000005.1"/>
</dbReference>
<dbReference type="Pfam" id="PF04055">
    <property type="entry name" value="Radical_SAM"/>
    <property type="match status" value="1"/>
</dbReference>
<dbReference type="CDD" id="cd01335">
    <property type="entry name" value="Radical_SAM"/>
    <property type="match status" value="1"/>
</dbReference>
<proteinExistence type="predicted"/>
<evidence type="ECO:0000256" key="1">
    <source>
        <dbReference type="ARBA" id="ARBA00022691"/>
    </source>
</evidence>
<keyword evidence="1 5" id="KW-0949">S-adenosyl-L-methionine</keyword>
<dbReference type="GO" id="GO:0051536">
    <property type="term" value="F:iron-sulfur cluster binding"/>
    <property type="evidence" value="ECO:0007669"/>
    <property type="project" value="UniProtKB-KW"/>
</dbReference>
<keyword evidence="7" id="KW-0670">Pyruvate</keyword>
<keyword evidence="3 5" id="KW-0408">Iron</keyword>
<dbReference type="GO" id="GO:0046872">
    <property type="term" value="F:metal ion binding"/>
    <property type="evidence" value="ECO:0007669"/>
    <property type="project" value="UniProtKB-KW"/>
</dbReference>
<feature type="binding site" evidence="5">
    <location>
        <position position="91"/>
    </location>
    <ligand>
        <name>[4Fe-4S] cluster</name>
        <dbReference type="ChEBI" id="CHEBI:49883"/>
        <note>4Fe-4S-S-AdoMet</note>
    </ligand>
</feature>
<dbReference type="PANTHER" id="PTHR43075:SF1">
    <property type="entry name" value="FORMATE LYASE ACTIVATING ENZYME, PUTATIVE (AFU_ORTHOLOGUE AFUA_2G15630)-RELATED"/>
    <property type="match status" value="1"/>
</dbReference>
<dbReference type="EMBL" id="FUXM01000005">
    <property type="protein sequence ID" value="SJZ71923.1"/>
    <property type="molecule type" value="Genomic_DNA"/>
</dbReference>
<keyword evidence="4 5" id="KW-0411">Iron-sulfur</keyword>
<dbReference type="GO" id="GO:0016829">
    <property type="term" value="F:lyase activity"/>
    <property type="evidence" value="ECO:0007669"/>
    <property type="project" value="UniProtKB-KW"/>
</dbReference>
<dbReference type="InterPro" id="IPR016431">
    <property type="entry name" value="Pyrv-formate_lyase-activ_prd"/>
</dbReference>
<keyword evidence="8" id="KW-1185">Reference proteome</keyword>
<evidence type="ECO:0000313" key="7">
    <source>
        <dbReference type="EMBL" id="SJZ71923.1"/>
    </source>
</evidence>
<accession>A0A1T4MY55</accession>
<dbReference type="Gene3D" id="3.20.20.70">
    <property type="entry name" value="Aldolase class I"/>
    <property type="match status" value="1"/>
</dbReference>
<dbReference type="InterPro" id="IPR007197">
    <property type="entry name" value="rSAM"/>
</dbReference>
<dbReference type="InterPro" id="IPR040085">
    <property type="entry name" value="MJ0674-like"/>
</dbReference>